<comment type="caution">
    <text evidence="2">The sequence shown here is derived from an EMBL/GenBank/DDBJ whole genome shotgun (WGS) entry which is preliminary data.</text>
</comment>
<keyword evidence="1" id="KW-1133">Transmembrane helix</keyword>
<keyword evidence="1" id="KW-0472">Membrane</keyword>
<dbReference type="InterPro" id="IPR047798">
    <property type="entry name" value="BPSS1780-like"/>
</dbReference>
<dbReference type="AlphaFoldDB" id="G2J9H0"/>
<dbReference type="STRING" id="1070319.CAGGBEG34_230060"/>
<dbReference type="Proteomes" id="UP000054051">
    <property type="component" value="Unassembled WGS sequence"/>
</dbReference>
<evidence type="ECO:0000256" key="1">
    <source>
        <dbReference type="SAM" id="Phobius"/>
    </source>
</evidence>
<evidence type="ECO:0000313" key="2">
    <source>
        <dbReference type="EMBL" id="CCD29417.1"/>
    </source>
</evidence>
<accession>G2J9H0</accession>
<evidence type="ECO:0000313" key="3">
    <source>
        <dbReference type="Proteomes" id="UP000054051"/>
    </source>
</evidence>
<feature type="transmembrane region" description="Helical" evidence="1">
    <location>
        <begin position="45"/>
        <end position="66"/>
    </location>
</feature>
<feature type="transmembrane region" description="Helical" evidence="1">
    <location>
        <begin position="233"/>
        <end position="253"/>
    </location>
</feature>
<feature type="transmembrane region" description="Helical" evidence="1">
    <location>
        <begin position="21"/>
        <end position="39"/>
    </location>
</feature>
<reference evidence="2 3" key="1">
    <citation type="submission" date="2011-08" db="EMBL/GenBank/DDBJ databases">
        <title>The genome of the obligate endobacterium of an arbuscular mycorrhizal fungus reveals an interphylum network of nutritional interactions.</title>
        <authorList>
            <person name="Ghignone S."/>
            <person name="Salvioli A."/>
            <person name="Anca I."/>
            <person name="Lumini E."/>
            <person name="Ortu G."/>
            <person name="Petiti L."/>
            <person name="Cruveiller S."/>
            <person name="Bianciotto V."/>
            <person name="Piffanelli P."/>
            <person name="Lanfranco L."/>
            <person name="Bonfante P."/>
        </authorList>
    </citation>
    <scope>NUCLEOTIDE SEQUENCE [LARGE SCALE GENOMIC DNA]</scope>
    <source>
        <strain evidence="2 3">BEG34</strain>
    </source>
</reference>
<dbReference type="RefSeq" id="WP_006682608.1">
    <property type="nucleotide sequence ID" value="NZ_CAFB01000040.1"/>
</dbReference>
<dbReference type="EMBL" id="CAFB01000040">
    <property type="protein sequence ID" value="CCD29417.1"/>
    <property type="molecule type" value="Genomic_DNA"/>
</dbReference>
<dbReference type="OrthoDB" id="5298483at2"/>
<keyword evidence="1 2" id="KW-0812">Transmembrane</keyword>
<organism evidence="2 3">
    <name type="scientific">Candidatus Glomeribacter gigasporarum BEG34</name>
    <dbReference type="NCBI Taxonomy" id="1070319"/>
    <lineage>
        <taxon>Bacteria</taxon>
        <taxon>Pseudomonadati</taxon>
        <taxon>Pseudomonadota</taxon>
        <taxon>Betaproteobacteria</taxon>
        <taxon>Burkholderiales</taxon>
        <taxon>Burkholderiaceae</taxon>
        <taxon>Candidatus Glomeribacter</taxon>
    </lineage>
</organism>
<name>G2J9H0_9BURK</name>
<dbReference type="eggNOG" id="COG5473">
    <property type="taxonomic scope" value="Bacteria"/>
</dbReference>
<proteinExistence type="predicted"/>
<keyword evidence="3" id="KW-1185">Reference proteome</keyword>
<feature type="transmembrane region" description="Helical" evidence="1">
    <location>
        <begin position="195"/>
        <end position="221"/>
    </location>
</feature>
<dbReference type="NCBIfam" id="NF041043">
    <property type="entry name" value="BPSS1780_fam"/>
    <property type="match status" value="1"/>
</dbReference>
<protein>
    <submittedName>
        <fullName evidence="2">Putative transmembrane protein</fullName>
    </submittedName>
</protein>
<sequence length="256" mass="27869">MYLNKVSASTGALWFRRGITLFFKSPLVFLALNLAYLLITMATALIPVVHVFASFLILPFFSVLFMTASRAACSGQPVSLHLLGAIFQSNGRRAPLYPLAMLGLCNFAVNVLVLITSALLDGGKLMQIALLGQSPEMALSDGALSARVSAALLFVMASYMPLTILFWFAPALSIWHRTPAPKALFFSWMAFWRNWSAFIVLLILWTGTTALILLTLTVASGHGTAHPALLGRVVLYFLISGSDVLVFAVYELCGEF</sequence>
<gene>
    <name evidence="2" type="ORF">CAGGBEG34_230060</name>
</gene>
<feature type="transmembrane region" description="Helical" evidence="1">
    <location>
        <begin position="150"/>
        <end position="175"/>
    </location>
</feature>
<feature type="transmembrane region" description="Helical" evidence="1">
    <location>
        <begin position="96"/>
        <end position="120"/>
    </location>
</feature>